<evidence type="ECO:0000313" key="1">
    <source>
        <dbReference type="EMBL" id="KAJ7608669.1"/>
    </source>
</evidence>
<evidence type="ECO:0000313" key="2">
    <source>
        <dbReference type="Proteomes" id="UP001221142"/>
    </source>
</evidence>
<reference evidence="1" key="1">
    <citation type="submission" date="2023-03" db="EMBL/GenBank/DDBJ databases">
        <title>Massive genome expansion in bonnet fungi (Mycena s.s.) driven by repeated elements and novel gene families across ecological guilds.</title>
        <authorList>
            <consortium name="Lawrence Berkeley National Laboratory"/>
            <person name="Harder C.B."/>
            <person name="Miyauchi S."/>
            <person name="Viragh M."/>
            <person name="Kuo A."/>
            <person name="Thoen E."/>
            <person name="Andreopoulos B."/>
            <person name="Lu D."/>
            <person name="Skrede I."/>
            <person name="Drula E."/>
            <person name="Henrissat B."/>
            <person name="Morin E."/>
            <person name="Kohler A."/>
            <person name="Barry K."/>
            <person name="LaButti K."/>
            <person name="Morin E."/>
            <person name="Salamov A."/>
            <person name="Lipzen A."/>
            <person name="Mereny Z."/>
            <person name="Hegedus B."/>
            <person name="Baldrian P."/>
            <person name="Stursova M."/>
            <person name="Weitz H."/>
            <person name="Taylor A."/>
            <person name="Grigoriev I.V."/>
            <person name="Nagy L.G."/>
            <person name="Martin F."/>
            <person name="Kauserud H."/>
        </authorList>
    </citation>
    <scope>NUCLEOTIDE SEQUENCE</scope>
    <source>
        <strain evidence="1">9284</strain>
    </source>
</reference>
<proteinExistence type="predicted"/>
<comment type="caution">
    <text evidence="1">The sequence shown here is derived from an EMBL/GenBank/DDBJ whole genome shotgun (WGS) entry which is preliminary data.</text>
</comment>
<sequence>MTTNYDFLANPKLPSREAIVAQAEEARNVDFPLRDAESGSIIAWVKHGSYVTVYEAQTQDFVARELAQDRTAGSSVVQVPRVFDAFEWQDGPGSIVGCIVMEYVEGNDCQCTRDANDVAPAVQRLISIRGPDITPGHLGGGDIVHSFFWIDGNPPIHYHSVQDFQDHINNILKHKKDPRRIDIVSEAQDGLFLCPCDISPKNFRRRSSDGQLFATGFRMACFLPRSFFVAALHILATDFCIKVARKLTIKQPKDAAAIVDASGYLIIYAQPVGLPKHLRAQLKKSPR</sequence>
<accession>A0AAD7B393</accession>
<keyword evidence="2" id="KW-1185">Reference proteome</keyword>
<protein>
    <submittedName>
        <fullName evidence="1">Uncharacterized protein</fullName>
    </submittedName>
</protein>
<dbReference type="EMBL" id="JARKIF010000043">
    <property type="protein sequence ID" value="KAJ7608669.1"/>
    <property type="molecule type" value="Genomic_DNA"/>
</dbReference>
<organism evidence="1 2">
    <name type="scientific">Roridomyces roridus</name>
    <dbReference type="NCBI Taxonomy" id="1738132"/>
    <lineage>
        <taxon>Eukaryota</taxon>
        <taxon>Fungi</taxon>
        <taxon>Dikarya</taxon>
        <taxon>Basidiomycota</taxon>
        <taxon>Agaricomycotina</taxon>
        <taxon>Agaricomycetes</taxon>
        <taxon>Agaricomycetidae</taxon>
        <taxon>Agaricales</taxon>
        <taxon>Marasmiineae</taxon>
        <taxon>Mycenaceae</taxon>
        <taxon>Roridomyces</taxon>
    </lineage>
</organism>
<gene>
    <name evidence="1" type="ORF">FB45DRAFT_805854</name>
</gene>
<dbReference type="Proteomes" id="UP001221142">
    <property type="component" value="Unassembled WGS sequence"/>
</dbReference>
<dbReference type="AlphaFoldDB" id="A0AAD7B393"/>
<name>A0AAD7B393_9AGAR</name>